<accession>A0AB40BPV1</accession>
<evidence type="ECO:0000256" key="1">
    <source>
        <dbReference type="SAM" id="MobiDB-lite"/>
    </source>
</evidence>
<dbReference type="GeneID" id="120264556"/>
<organism evidence="2 3">
    <name type="scientific">Dioscorea cayennensis subsp. rotundata</name>
    <name type="common">White Guinea yam</name>
    <name type="synonym">Dioscorea rotundata</name>
    <dbReference type="NCBI Taxonomy" id="55577"/>
    <lineage>
        <taxon>Eukaryota</taxon>
        <taxon>Viridiplantae</taxon>
        <taxon>Streptophyta</taxon>
        <taxon>Embryophyta</taxon>
        <taxon>Tracheophyta</taxon>
        <taxon>Spermatophyta</taxon>
        <taxon>Magnoliopsida</taxon>
        <taxon>Liliopsida</taxon>
        <taxon>Dioscoreales</taxon>
        <taxon>Dioscoreaceae</taxon>
        <taxon>Dioscorea</taxon>
    </lineage>
</organism>
<dbReference type="AlphaFoldDB" id="A0AB40BPV1"/>
<dbReference type="PANTHER" id="PTHR34956:SF2">
    <property type="entry name" value="OS05G0397300 PROTEIN"/>
    <property type="match status" value="1"/>
</dbReference>
<dbReference type="Proteomes" id="UP001515500">
    <property type="component" value="Chromosome 7"/>
</dbReference>
<feature type="region of interest" description="Disordered" evidence="1">
    <location>
        <begin position="54"/>
        <end position="78"/>
    </location>
</feature>
<gene>
    <name evidence="3" type="primary">LOC120264556</name>
</gene>
<dbReference type="PANTHER" id="PTHR34956">
    <property type="entry name" value="OS05G0397300 PROTEIN"/>
    <property type="match status" value="1"/>
</dbReference>
<proteinExistence type="predicted"/>
<evidence type="ECO:0000313" key="3">
    <source>
        <dbReference type="RefSeq" id="XP_039128313.1"/>
    </source>
</evidence>
<sequence length="109" mass="12347">MDDDEQFPVQPPPPLPFPGFHQVSQVVMMPSSLTYEASFMRESKGTGVFIPQCKYPRRKNRSGRPNSSNNSYKETNKPGTLVAHANTECCIENFNYCHSSVLKKEKFTS</sequence>
<name>A0AB40BPV1_DIOCR</name>
<dbReference type="RefSeq" id="XP_039128313.1">
    <property type="nucleotide sequence ID" value="XM_039272379.1"/>
</dbReference>
<keyword evidence="2" id="KW-1185">Reference proteome</keyword>
<protein>
    <submittedName>
        <fullName evidence="3">Uncharacterized protein LOC120264556</fullName>
    </submittedName>
</protein>
<reference evidence="3" key="1">
    <citation type="submission" date="2025-08" db="UniProtKB">
        <authorList>
            <consortium name="RefSeq"/>
        </authorList>
    </citation>
    <scope>IDENTIFICATION</scope>
</reference>
<evidence type="ECO:0000313" key="2">
    <source>
        <dbReference type="Proteomes" id="UP001515500"/>
    </source>
</evidence>